<accession>A0ABD1UMC4</accession>
<dbReference type="AlphaFoldDB" id="A0ABD1UMC4"/>
<keyword evidence="4" id="KW-1185">Reference proteome</keyword>
<dbReference type="Gene3D" id="2.30.180.10">
    <property type="entry name" value="FAS1 domain"/>
    <property type="match status" value="1"/>
</dbReference>
<comment type="caution">
    <text evidence="3">The sequence shown here is derived from an EMBL/GenBank/DDBJ whole genome shotgun (WGS) entry which is preliminary data.</text>
</comment>
<evidence type="ECO:0000256" key="1">
    <source>
        <dbReference type="ARBA" id="ARBA00007843"/>
    </source>
</evidence>
<reference evidence="4" key="1">
    <citation type="submission" date="2024-07" db="EMBL/GenBank/DDBJ databases">
        <title>Two chromosome-level genome assemblies of Korean endemic species Abeliophyllum distichum and Forsythia ovata (Oleaceae).</title>
        <authorList>
            <person name="Jang H."/>
        </authorList>
    </citation>
    <scope>NUCLEOTIDE SEQUENCE [LARGE SCALE GENOMIC DNA]</scope>
</reference>
<feature type="domain" description="FAS1" evidence="2">
    <location>
        <begin position="1"/>
        <end position="116"/>
    </location>
</feature>
<dbReference type="InterPro" id="IPR000782">
    <property type="entry name" value="FAS1_domain"/>
</dbReference>
<dbReference type="EMBL" id="JBFOLK010000003">
    <property type="protein sequence ID" value="KAL2526172.1"/>
    <property type="molecule type" value="Genomic_DNA"/>
</dbReference>
<dbReference type="InterPro" id="IPR036378">
    <property type="entry name" value="FAS1_dom_sf"/>
</dbReference>
<evidence type="ECO:0000313" key="4">
    <source>
        <dbReference type="Proteomes" id="UP001604336"/>
    </source>
</evidence>
<name>A0ABD1UMC4_9LAMI</name>
<proteinExistence type="inferred from homology"/>
<dbReference type="SUPFAM" id="SSF82153">
    <property type="entry name" value="FAS1 domain"/>
    <property type="match status" value="1"/>
</dbReference>
<dbReference type="PANTHER" id="PTHR37232">
    <property type="entry name" value="FASCICLIN DOMAIN PROTEIN"/>
    <property type="match status" value="1"/>
</dbReference>
<sequence length="134" mass="15093">MVIKMLPEDLAFTLFLPSKKALGCGLSLNPKENLAGEKANDTYAILIRVLGFSVVPRTIYLADLQYGKEIVYDSISGFNLYILKDLDGMLVVNRVALEHVDLKLKNIIAYVMNEVIMDSKFEESMQPNYEKEGN</sequence>
<gene>
    <name evidence="3" type="ORF">Adt_11226</name>
</gene>
<dbReference type="Pfam" id="PF02469">
    <property type="entry name" value="Fasciclin"/>
    <property type="match status" value="1"/>
</dbReference>
<dbReference type="Proteomes" id="UP001604336">
    <property type="component" value="Unassembled WGS sequence"/>
</dbReference>
<protein>
    <submittedName>
        <fullName evidence="3">Fasciclin-like arabinogalactan family protein</fullName>
    </submittedName>
</protein>
<dbReference type="PROSITE" id="PS50213">
    <property type="entry name" value="FAS1"/>
    <property type="match status" value="1"/>
</dbReference>
<organism evidence="3 4">
    <name type="scientific">Abeliophyllum distichum</name>
    <dbReference type="NCBI Taxonomy" id="126358"/>
    <lineage>
        <taxon>Eukaryota</taxon>
        <taxon>Viridiplantae</taxon>
        <taxon>Streptophyta</taxon>
        <taxon>Embryophyta</taxon>
        <taxon>Tracheophyta</taxon>
        <taxon>Spermatophyta</taxon>
        <taxon>Magnoliopsida</taxon>
        <taxon>eudicotyledons</taxon>
        <taxon>Gunneridae</taxon>
        <taxon>Pentapetalae</taxon>
        <taxon>asterids</taxon>
        <taxon>lamiids</taxon>
        <taxon>Lamiales</taxon>
        <taxon>Oleaceae</taxon>
        <taxon>Forsythieae</taxon>
        <taxon>Abeliophyllum</taxon>
    </lineage>
</organism>
<evidence type="ECO:0000313" key="3">
    <source>
        <dbReference type="EMBL" id="KAL2526172.1"/>
    </source>
</evidence>
<comment type="similarity">
    <text evidence="1">Belongs to the fasciclin-like AGP family.</text>
</comment>
<evidence type="ECO:0000259" key="2">
    <source>
        <dbReference type="PROSITE" id="PS50213"/>
    </source>
</evidence>
<dbReference type="PANTHER" id="PTHR37232:SF2">
    <property type="entry name" value="FAS1 DOMAIN-CONTAINING PROTEIN"/>
    <property type="match status" value="1"/>
</dbReference>